<name>A0A2A6BH63_PRIPA</name>
<organism evidence="1 2">
    <name type="scientific">Pristionchus pacificus</name>
    <name type="common">Parasitic nematode worm</name>
    <dbReference type="NCBI Taxonomy" id="54126"/>
    <lineage>
        <taxon>Eukaryota</taxon>
        <taxon>Metazoa</taxon>
        <taxon>Ecdysozoa</taxon>
        <taxon>Nematoda</taxon>
        <taxon>Chromadorea</taxon>
        <taxon>Rhabditida</taxon>
        <taxon>Rhabditina</taxon>
        <taxon>Diplogasteromorpha</taxon>
        <taxon>Diplogasteroidea</taxon>
        <taxon>Neodiplogasteridae</taxon>
        <taxon>Pristionchus</taxon>
    </lineage>
</organism>
<accession>A0A2A6BH63</accession>
<reference evidence="1" key="2">
    <citation type="submission" date="2022-06" db="UniProtKB">
        <authorList>
            <consortium name="EnsemblMetazoa"/>
        </authorList>
    </citation>
    <scope>IDENTIFICATION</scope>
    <source>
        <strain evidence="1">PS312</strain>
    </source>
</reference>
<evidence type="ECO:0000313" key="2">
    <source>
        <dbReference type="Proteomes" id="UP000005239"/>
    </source>
</evidence>
<gene>
    <name evidence="1" type="primary">WBGene00284552</name>
</gene>
<evidence type="ECO:0000313" key="1">
    <source>
        <dbReference type="EnsemblMetazoa" id="PPA46183.1"/>
    </source>
</evidence>
<dbReference type="Proteomes" id="UP000005239">
    <property type="component" value="Unassembled WGS sequence"/>
</dbReference>
<dbReference type="EnsemblMetazoa" id="PPA46183.1">
    <property type="protein sequence ID" value="PPA46183.1"/>
    <property type="gene ID" value="WBGene00284552"/>
</dbReference>
<keyword evidence="2" id="KW-1185">Reference proteome</keyword>
<protein>
    <submittedName>
        <fullName evidence="1">Uncharacterized protein</fullName>
    </submittedName>
</protein>
<sequence>MEVRRQEDDSIFLFRDARDALTLCTRSIPEKNILNIYLGSLTDPQIRADASTSHASRADER</sequence>
<reference evidence="2" key="1">
    <citation type="journal article" date="2008" name="Nat. Genet.">
        <title>The Pristionchus pacificus genome provides a unique perspective on nematode lifestyle and parasitism.</title>
        <authorList>
            <person name="Dieterich C."/>
            <person name="Clifton S.W."/>
            <person name="Schuster L.N."/>
            <person name="Chinwalla A."/>
            <person name="Delehaunty K."/>
            <person name="Dinkelacker I."/>
            <person name="Fulton L."/>
            <person name="Fulton R."/>
            <person name="Godfrey J."/>
            <person name="Minx P."/>
            <person name="Mitreva M."/>
            <person name="Roeseler W."/>
            <person name="Tian H."/>
            <person name="Witte H."/>
            <person name="Yang S.P."/>
            <person name="Wilson R.K."/>
            <person name="Sommer R.J."/>
        </authorList>
    </citation>
    <scope>NUCLEOTIDE SEQUENCE [LARGE SCALE GENOMIC DNA]</scope>
    <source>
        <strain evidence="2">PS312</strain>
    </source>
</reference>
<accession>A0A8R1V1W8</accession>
<dbReference type="AlphaFoldDB" id="A0A2A6BH63"/>
<proteinExistence type="predicted"/>